<proteinExistence type="predicted"/>
<protein>
    <recommendedName>
        <fullName evidence="2">PASTA domain-containing protein</fullName>
    </recommendedName>
</protein>
<dbReference type="Pfam" id="PF03793">
    <property type="entry name" value="PASTA"/>
    <property type="match status" value="1"/>
</dbReference>
<dbReference type="Gene3D" id="3.30.10.20">
    <property type="match status" value="1"/>
</dbReference>
<evidence type="ECO:0000313" key="3">
    <source>
        <dbReference type="EMBL" id="MBA9029433.1"/>
    </source>
</evidence>
<dbReference type="Proteomes" id="UP000626697">
    <property type="component" value="Unassembled WGS sequence"/>
</dbReference>
<organism evidence="3 4">
    <name type="scientific">Peribacillus huizhouensis</name>
    <dbReference type="NCBI Taxonomy" id="1501239"/>
    <lineage>
        <taxon>Bacteria</taxon>
        <taxon>Bacillati</taxon>
        <taxon>Bacillota</taxon>
        <taxon>Bacilli</taxon>
        <taxon>Bacillales</taxon>
        <taxon>Bacillaceae</taxon>
        <taxon>Peribacillus</taxon>
    </lineage>
</organism>
<dbReference type="RefSeq" id="WP_182504166.1">
    <property type="nucleotide sequence ID" value="NZ_JACJHX010000043.1"/>
</dbReference>
<feature type="coiled-coil region" evidence="1">
    <location>
        <begin position="79"/>
        <end position="106"/>
    </location>
</feature>
<accession>A0ABR6CWM9</accession>
<dbReference type="EMBL" id="JACJHX010000043">
    <property type="protein sequence ID" value="MBA9029433.1"/>
    <property type="molecule type" value="Genomic_DNA"/>
</dbReference>
<dbReference type="InterPro" id="IPR005543">
    <property type="entry name" value="PASTA_dom"/>
</dbReference>
<reference evidence="3 4" key="1">
    <citation type="submission" date="2020-08" db="EMBL/GenBank/DDBJ databases">
        <title>Genomic Encyclopedia of Type Strains, Phase IV (KMG-IV): sequencing the most valuable type-strain genomes for metagenomic binning, comparative biology and taxonomic classification.</title>
        <authorList>
            <person name="Goeker M."/>
        </authorList>
    </citation>
    <scope>NUCLEOTIDE SEQUENCE [LARGE SCALE GENOMIC DNA]</scope>
    <source>
        <strain evidence="3 4">DSM 105481</strain>
    </source>
</reference>
<keyword evidence="4" id="KW-1185">Reference proteome</keyword>
<evidence type="ECO:0000259" key="2">
    <source>
        <dbReference type="Pfam" id="PF03793"/>
    </source>
</evidence>
<name>A0ABR6CWM9_9BACI</name>
<keyword evidence="1" id="KW-0175">Coiled coil</keyword>
<evidence type="ECO:0000313" key="4">
    <source>
        <dbReference type="Proteomes" id="UP000626697"/>
    </source>
</evidence>
<comment type="caution">
    <text evidence="3">The sequence shown here is derived from an EMBL/GenBank/DDBJ whole genome shotgun (WGS) entry which is preliminary data.</text>
</comment>
<evidence type="ECO:0000256" key="1">
    <source>
        <dbReference type="SAM" id="Coils"/>
    </source>
</evidence>
<dbReference type="CDD" id="cd06577">
    <property type="entry name" value="PASTA_pknB"/>
    <property type="match status" value="1"/>
</dbReference>
<gene>
    <name evidence="3" type="ORF">HNP81_004845</name>
</gene>
<feature type="domain" description="PASTA" evidence="2">
    <location>
        <begin position="141"/>
        <end position="186"/>
    </location>
</feature>
<sequence>MTSNYPLDISTRFTVEMRDAIRTPRGNDAIHGLVINPQTGDVTNDALAGYLSSIKKDQILELAYCDIIDNKIQQLLLGYTEFQNRFAEISNTLRNIENTLNEVHQRQDGIIELLGYVTVPEWQKKEEVEKGDDMGMVNPSAESLGLRVEYIILQADPRYENEEVVNIEPPPGSLVRKGSTVKVTINLEG</sequence>